<evidence type="ECO:0000256" key="8">
    <source>
        <dbReference type="SAM" id="Phobius"/>
    </source>
</evidence>
<sequence>MNSIRQEVLTSTELIFRSRLTWLLVFGPIAIIGKAGVFGESACFIFAGLTLIPLAERLSFVTEEAANHTSQTVGALLNATFGNAPELLISAAALHEGFYRVVQLTLLGSILTNLLFVFGMSCLVGGLRYQVQELRIVSGNASIGMLMMAVAGLGLPAALMLSDEMISFGANEKQYVDKNGDGVSDINDGPTINMVSLSRFNAVIMIVGYLLYLLFQLKSHKDEFDDLQEEEDEEIDYNEMNETGKYHMSKHHTIMKKKKTRKNKFCRRLFKACRGGGWKLDDDEGVLYQNLAEATSTLEMEMSPRVRENEILSMTQLIPLSVGKQHVVGDRDVSFPQSREISDVEESRNWGDITSGEADVTVLMSNVSGRRRSGQLIKRGDIATHLMNPNQLNSLDQTPIRRPNKSHCSDGDEAEEEEEPHIMSTNMAIIRENGEETHMSFRLGLLWLFMITLSISAMSDILVDTIDDFAYRMRISEVFTSLVILPFFSNIAEQVSALIFAYKDEMDLCIGITVGSAVQIALFVLPGSVLIGWVMDRSMSLFFRGFETCCLIFSVVSVAAVLQGGTTNWLVGAYLLGVYLMVAAAFWFHELENLSIDGELHNLHNHTPSES</sequence>
<feature type="transmembrane region" description="Helical" evidence="8">
    <location>
        <begin position="508"/>
        <end position="535"/>
    </location>
</feature>
<feature type="transmembrane region" description="Helical" evidence="8">
    <location>
        <begin position="541"/>
        <end position="562"/>
    </location>
</feature>
<proteinExistence type="predicted"/>
<evidence type="ECO:0000313" key="11">
    <source>
        <dbReference type="Proteomes" id="UP001530377"/>
    </source>
</evidence>
<keyword evidence="5" id="KW-0406">Ion transport</keyword>
<keyword evidence="3 8" id="KW-0812">Transmembrane</keyword>
<feature type="transmembrane region" description="Helical" evidence="8">
    <location>
        <begin position="106"/>
        <end position="129"/>
    </location>
</feature>
<reference evidence="10 11" key="1">
    <citation type="submission" date="2024-10" db="EMBL/GenBank/DDBJ databases">
        <title>Updated reference genomes for cyclostephanoid diatoms.</title>
        <authorList>
            <person name="Roberts W.R."/>
            <person name="Alverson A.J."/>
        </authorList>
    </citation>
    <scope>NUCLEOTIDE SEQUENCE [LARGE SCALE GENOMIC DNA]</scope>
    <source>
        <strain evidence="10 11">AJA228-03</strain>
    </source>
</reference>
<dbReference type="GO" id="GO:0012505">
    <property type="term" value="C:endomembrane system"/>
    <property type="evidence" value="ECO:0007669"/>
    <property type="project" value="UniProtKB-SubCell"/>
</dbReference>
<evidence type="ECO:0000256" key="1">
    <source>
        <dbReference type="ARBA" id="ARBA00004127"/>
    </source>
</evidence>
<evidence type="ECO:0000256" key="7">
    <source>
        <dbReference type="SAM" id="MobiDB-lite"/>
    </source>
</evidence>
<feature type="region of interest" description="Disordered" evidence="7">
    <location>
        <begin position="389"/>
        <end position="421"/>
    </location>
</feature>
<keyword evidence="2" id="KW-0813">Transport</keyword>
<feature type="transmembrane region" description="Helical" evidence="8">
    <location>
        <begin position="569"/>
        <end position="588"/>
    </location>
</feature>
<feature type="transmembrane region" description="Helical" evidence="8">
    <location>
        <begin position="20"/>
        <end position="52"/>
    </location>
</feature>
<protein>
    <recommendedName>
        <fullName evidence="9">Sodium/calcium exchanger membrane region domain-containing protein</fullName>
    </recommendedName>
</protein>
<feature type="domain" description="Sodium/calcium exchanger membrane region" evidence="9">
    <location>
        <begin position="444"/>
        <end position="587"/>
    </location>
</feature>
<gene>
    <name evidence="10" type="ORF">ACHAXA_006065</name>
</gene>
<keyword evidence="6 8" id="KW-0472">Membrane</keyword>
<organism evidence="10 11">
    <name type="scientific">Cyclostephanos tholiformis</name>
    <dbReference type="NCBI Taxonomy" id="382380"/>
    <lineage>
        <taxon>Eukaryota</taxon>
        <taxon>Sar</taxon>
        <taxon>Stramenopiles</taxon>
        <taxon>Ochrophyta</taxon>
        <taxon>Bacillariophyta</taxon>
        <taxon>Coscinodiscophyceae</taxon>
        <taxon>Thalassiosirophycidae</taxon>
        <taxon>Stephanodiscales</taxon>
        <taxon>Stephanodiscaceae</taxon>
        <taxon>Cyclostephanos</taxon>
    </lineage>
</organism>
<comment type="subcellular location">
    <subcellularLocation>
        <location evidence="1">Endomembrane system</location>
        <topology evidence="1">Multi-pass membrane protein</topology>
    </subcellularLocation>
</comment>
<dbReference type="PANTHER" id="PTHR31503">
    <property type="entry name" value="VACUOLAR CALCIUM ION TRANSPORTER"/>
    <property type="match status" value="1"/>
</dbReference>
<feature type="transmembrane region" description="Helical" evidence="8">
    <location>
        <begin position="439"/>
        <end position="458"/>
    </location>
</feature>
<accession>A0ABD3SAW8</accession>
<feature type="transmembrane region" description="Helical" evidence="8">
    <location>
        <begin position="197"/>
        <end position="215"/>
    </location>
</feature>
<name>A0ABD3SAW8_9STRA</name>
<evidence type="ECO:0000313" key="10">
    <source>
        <dbReference type="EMBL" id="KAL3821645.1"/>
    </source>
</evidence>
<evidence type="ECO:0000256" key="3">
    <source>
        <dbReference type="ARBA" id="ARBA00022692"/>
    </source>
</evidence>
<dbReference type="AlphaFoldDB" id="A0ABD3SAW8"/>
<dbReference type="Gene3D" id="1.20.1420.30">
    <property type="entry name" value="NCX, central ion-binding region"/>
    <property type="match status" value="2"/>
</dbReference>
<dbReference type="GO" id="GO:0015369">
    <property type="term" value="F:calcium:proton antiporter activity"/>
    <property type="evidence" value="ECO:0007669"/>
    <property type="project" value="UniProtKB-ARBA"/>
</dbReference>
<evidence type="ECO:0000256" key="5">
    <source>
        <dbReference type="ARBA" id="ARBA00023065"/>
    </source>
</evidence>
<dbReference type="Proteomes" id="UP001530377">
    <property type="component" value="Unassembled WGS sequence"/>
</dbReference>
<keyword evidence="11" id="KW-1185">Reference proteome</keyword>
<feature type="transmembrane region" description="Helical" evidence="8">
    <location>
        <begin position="141"/>
        <end position="161"/>
    </location>
</feature>
<dbReference type="GO" id="GO:0005774">
    <property type="term" value="C:vacuolar membrane"/>
    <property type="evidence" value="ECO:0007669"/>
    <property type="project" value="UniProtKB-ARBA"/>
</dbReference>
<feature type="transmembrane region" description="Helical" evidence="8">
    <location>
        <begin position="478"/>
        <end position="501"/>
    </location>
</feature>
<dbReference type="PANTHER" id="PTHR31503:SF22">
    <property type="entry name" value="VACUOLAR CALCIUM ION TRANSPORTER"/>
    <property type="match status" value="1"/>
</dbReference>
<evidence type="ECO:0000256" key="2">
    <source>
        <dbReference type="ARBA" id="ARBA00022448"/>
    </source>
</evidence>
<dbReference type="Pfam" id="PF01699">
    <property type="entry name" value="Na_Ca_ex"/>
    <property type="match status" value="2"/>
</dbReference>
<feature type="domain" description="Sodium/calcium exchanger membrane region" evidence="9">
    <location>
        <begin position="42"/>
        <end position="217"/>
    </location>
</feature>
<dbReference type="InterPro" id="IPR004837">
    <property type="entry name" value="NaCa_Exmemb"/>
</dbReference>
<dbReference type="EMBL" id="JALLPB020000088">
    <property type="protein sequence ID" value="KAL3821645.1"/>
    <property type="molecule type" value="Genomic_DNA"/>
</dbReference>
<evidence type="ECO:0000259" key="9">
    <source>
        <dbReference type="Pfam" id="PF01699"/>
    </source>
</evidence>
<evidence type="ECO:0000256" key="4">
    <source>
        <dbReference type="ARBA" id="ARBA00022989"/>
    </source>
</evidence>
<dbReference type="InterPro" id="IPR004713">
    <property type="entry name" value="CaH_exchang"/>
</dbReference>
<dbReference type="InterPro" id="IPR044880">
    <property type="entry name" value="NCX_ion-bd_dom_sf"/>
</dbReference>
<evidence type="ECO:0000256" key="6">
    <source>
        <dbReference type="ARBA" id="ARBA00023136"/>
    </source>
</evidence>
<keyword evidence="4 8" id="KW-1133">Transmembrane helix</keyword>
<comment type="caution">
    <text evidence="10">The sequence shown here is derived from an EMBL/GenBank/DDBJ whole genome shotgun (WGS) entry which is preliminary data.</text>
</comment>